<comment type="catalytic activity">
    <reaction evidence="11">
        <text>fumarate(in) + succinate(out) = fumarate(out) + succinate(in)</text>
        <dbReference type="Rhea" id="RHEA:29323"/>
        <dbReference type="ChEBI" id="CHEBI:29806"/>
        <dbReference type="ChEBI" id="CHEBI:30031"/>
    </reaction>
    <physiologicalReaction direction="right-to-left" evidence="11">
        <dbReference type="Rhea" id="RHEA:29325"/>
    </physiologicalReaction>
</comment>
<evidence type="ECO:0000256" key="4">
    <source>
        <dbReference type="ARBA" id="ARBA00022475"/>
    </source>
</evidence>
<keyword evidence="7 14" id="KW-1133">Transmembrane helix</keyword>
<dbReference type="PATRIC" id="fig|345073.21.peg.2709"/>
<keyword evidence="3 13" id="KW-0813">Transport</keyword>
<evidence type="ECO:0000256" key="12">
    <source>
        <dbReference type="ARBA" id="ARBA00036117"/>
    </source>
</evidence>
<accession>A0A0H3AL35</accession>
<keyword evidence="4 13" id="KW-1003">Cell membrane</keyword>
<feature type="transmembrane region" description="Helical" evidence="14">
    <location>
        <begin position="149"/>
        <end position="177"/>
    </location>
</feature>
<comment type="function">
    <text evidence="13">Responsible for the transport of C4-dicarboxylates.</text>
</comment>
<feature type="transmembrane region" description="Helical" evidence="14">
    <location>
        <begin position="375"/>
        <end position="399"/>
    </location>
</feature>
<evidence type="ECO:0000256" key="7">
    <source>
        <dbReference type="ARBA" id="ARBA00022989"/>
    </source>
</evidence>
<evidence type="ECO:0000256" key="2">
    <source>
        <dbReference type="ARBA" id="ARBA00006413"/>
    </source>
</evidence>
<sequence length="451" mass="47148">MVSVEIIFSSLNEVIIMIWVELAIVLLFIFIGARIGGIGIGLAGGAGVIALSLILGVPTKQAFIPVDVILIIMSVITAIAAMQVAGGMDWLVQLAENFLRKHPERITFYAPIVTFLMTLMAGTGHTAFSTLPVIAEVAKGQGVRPSRPLSIAVVASQIAITASPISAAVVAFAAMLVPFGVDYLTLLAICIPTTFAACMVGAFVANFMGSELKDDPIYQERLAQGLIKLAGTQKREILPTAKTATYIFLTAIILVECYAAAISNSIGLIENPALGRNEAIMTFMLAAAAGIVLLTKIDAAQIPAASTFRSGMTACVCVLGVAWLGSTFVNAHVDGIKEVAGTLLADYPWMLALVLFFASMLLYSQGATTVALMPAALAIGVAPLTAVASFAAVSALFVLPTYPTLLAAVEMDDTGSTRIGSYVFNHPFFIPGVVTIASAVAFGFLFGSLFI</sequence>
<comment type="subcellular location">
    <subcellularLocation>
        <location evidence="1 13">Cell inner membrane</location>
        <topology evidence="1 13">Multi-pass membrane protein</topology>
    </subcellularLocation>
</comment>
<dbReference type="AlphaFoldDB" id="A0A0H3AL35"/>
<keyword evidence="6 14" id="KW-0812">Transmembrane</keyword>
<keyword evidence="8 13" id="KW-0472">Membrane</keyword>
<evidence type="ECO:0000256" key="14">
    <source>
        <dbReference type="SAM" id="Phobius"/>
    </source>
</evidence>
<gene>
    <name evidence="15" type="primary">dcuA</name>
    <name evidence="15" type="ordered locus">VC0395_A2271</name>
</gene>
<dbReference type="NCBIfam" id="TIGR00770">
    <property type="entry name" value="Dcu"/>
    <property type="match status" value="1"/>
</dbReference>
<feature type="transmembrane region" description="Helical" evidence="14">
    <location>
        <begin position="345"/>
        <end position="363"/>
    </location>
</feature>
<evidence type="ECO:0000256" key="3">
    <source>
        <dbReference type="ARBA" id="ARBA00022448"/>
    </source>
</evidence>
<comment type="catalytic activity">
    <reaction evidence="10">
        <text>(S)-malate(in) + succinate(out) = (S)-malate(out) + succinate(in)</text>
        <dbReference type="Rhea" id="RHEA:29327"/>
        <dbReference type="ChEBI" id="CHEBI:15589"/>
        <dbReference type="ChEBI" id="CHEBI:30031"/>
    </reaction>
    <physiologicalReaction direction="right-to-left" evidence="10">
        <dbReference type="Rhea" id="RHEA:29329"/>
    </physiologicalReaction>
</comment>
<dbReference type="InterPro" id="IPR004668">
    <property type="entry name" value="Anaer_Dcu_memb_transpt"/>
</dbReference>
<organism evidence="15 16">
    <name type="scientific">Vibrio cholerae serotype O1 (strain ATCC 39541 / Classical Ogawa 395 / O395)</name>
    <dbReference type="NCBI Taxonomy" id="345073"/>
    <lineage>
        <taxon>Bacteria</taxon>
        <taxon>Pseudomonadati</taxon>
        <taxon>Pseudomonadota</taxon>
        <taxon>Gammaproteobacteria</taxon>
        <taxon>Vibrionales</taxon>
        <taxon>Vibrionaceae</taxon>
        <taxon>Vibrio</taxon>
    </lineage>
</organism>
<feature type="transmembrane region" description="Helical" evidence="14">
    <location>
        <begin position="279"/>
        <end position="299"/>
    </location>
</feature>
<feature type="transmembrane region" description="Helical" evidence="14">
    <location>
        <begin position="106"/>
        <end position="128"/>
    </location>
</feature>
<evidence type="ECO:0000256" key="6">
    <source>
        <dbReference type="ARBA" id="ARBA00022692"/>
    </source>
</evidence>
<dbReference type="PANTHER" id="PTHR36106:SF2">
    <property type="entry name" value="C4-DICARBOXYLATE TRANSPORTER DCUA"/>
    <property type="match status" value="1"/>
</dbReference>
<dbReference type="NCBIfam" id="NF006927">
    <property type="entry name" value="PRK09412.1"/>
    <property type="match status" value="1"/>
</dbReference>
<dbReference type="eggNOG" id="COG2704">
    <property type="taxonomic scope" value="Bacteria"/>
</dbReference>
<dbReference type="GO" id="GO:0005886">
    <property type="term" value="C:plasma membrane"/>
    <property type="evidence" value="ECO:0007669"/>
    <property type="project" value="UniProtKB-SubCell"/>
</dbReference>
<reference evidence="15 16" key="1">
    <citation type="submission" date="2007-03" db="EMBL/GenBank/DDBJ databases">
        <authorList>
            <person name="Heidelberg J."/>
        </authorList>
    </citation>
    <scope>NUCLEOTIDE SEQUENCE [LARGE SCALE GENOMIC DNA]</scope>
    <source>
        <strain evidence="16">ATCC 39541 / Classical Ogawa 395 / O395</strain>
    </source>
</reference>
<evidence type="ECO:0000256" key="9">
    <source>
        <dbReference type="ARBA" id="ARBA00034237"/>
    </source>
</evidence>
<evidence type="ECO:0000313" key="16">
    <source>
        <dbReference type="Proteomes" id="UP000000249"/>
    </source>
</evidence>
<proteinExistence type="inferred from homology"/>
<dbReference type="Proteomes" id="UP000000249">
    <property type="component" value="Chromosome 1"/>
</dbReference>
<evidence type="ECO:0000256" key="13">
    <source>
        <dbReference type="PIRNR" id="PIRNR004539"/>
    </source>
</evidence>
<name>A0A0H3AL35_VIBC3</name>
<dbReference type="EMBL" id="CP000627">
    <property type="protein sequence ID" value="ABQ22025.1"/>
    <property type="molecule type" value="Genomic_DNA"/>
</dbReference>
<comment type="catalytic activity">
    <reaction evidence="9">
        <text>L-aspartate(in) + succinate(out) = L-aspartate(out) + succinate(in)</text>
        <dbReference type="Rhea" id="RHEA:29343"/>
        <dbReference type="ChEBI" id="CHEBI:29991"/>
        <dbReference type="ChEBI" id="CHEBI:30031"/>
    </reaction>
    <physiologicalReaction direction="right-to-left" evidence="9">
        <dbReference type="Rhea" id="RHEA:29345"/>
    </physiologicalReaction>
</comment>
<dbReference type="PIRSF" id="PIRSF004539">
    <property type="entry name" value="C4-dicrbxl_trns"/>
    <property type="match status" value="1"/>
</dbReference>
<feature type="transmembrane region" description="Helical" evidence="14">
    <location>
        <begin position="428"/>
        <end position="450"/>
    </location>
</feature>
<dbReference type="KEGG" id="vcr:VC395_2812"/>
<protein>
    <recommendedName>
        <fullName evidence="13">C4-dicarboxylate transporter</fullName>
    </recommendedName>
</protein>
<feature type="transmembrane region" description="Helical" evidence="14">
    <location>
        <begin position="311"/>
        <end position="333"/>
    </location>
</feature>
<feature type="transmembrane region" description="Helical" evidence="14">
    <location>
        <begin position="12"/>
        <end position="31"/>
    </location>
</feature>
<dbReference type="Pfam" id="PF03605">
    <property type="entry name" value="DcuA_DcuB"/>
    <property type="match status" value="1"/>
</dbReference>
<dbReference type="GO" id="GO:0015556">
    <property type="term" value="F:C4-dicarboxylate transmembrane transporter activity"/>
    <property type="evidence" value="ECO:0007669"/>
    <property type="project" value="InterPro"/>
</dbReference>
<feature type="transmembrane region" description="Helical" evidence="14">
    <location>
        <begin position="183"/>
        <end position="205"/>
    </location>
</feature>
<comment type="similarity">
    <text evidence="2 13">Belongs to the DcuA/DcuB transporter (TC 2.A.13.1) family.</text>
</comment>
<evidence type="ECO:0000256" key="11">
    <source>
        <dbReference type="ARBA" id="ARBA00034287"/>
    </source>
</evidence>
<feature type="transmembrane region" description="Helical" evidence="14">
    <location>
        <begin position="64"/>
        <end position="86"/>
    </location>
</feature>
<evidence type="ECO:0000256" key="1">
    <source>
        <dbReference type="ARBA" id="ARBA00004429"/>
    </source>
</evidence>
<dbReference type="NCBIfam" id="NF009136">
    <property type="entry name" value="PRK12489.1"/>
    <property type="match status" value="1"/>
</dbReference>
<evidence type="ECO:0000256" key="10">
    <source>
        <dbReference type="ARBA" id="ARBA00034284"/>
    </source>
</evidence>
<keyword evidence="5 13" id="KW-0997">Cell inner membrane</keyword>
<feature type="transmembrane region" description="Helical" evidence="14">
    <location>
        <begin position="37"/>
        <end position="57"/>
    </location>
</feature>
<dbReference type="PANTHER" id="PTHR36106">
    <property type="entry name" value="ANAEROBIC C4-DICARBOXYLATE TRANSPORTER DCUB"/>
    <property type="match status" value="1"/>
</dbReference>
<feature type="transmembrane region" description="Helical" evidence="14">
    <location>
        <begin position="244"/>
        <end position="267"/>
    </location>
</feature>
<evidence type="ECO:0000313" key="15">
    <source>
        <dbReference type="EMBL" id="ABQ22025.1"/>
    </source>
</evidence>
<dbReference type="KEGG" id="vco:VC0395_A2271"/>
<evidence type="ECO:0000256" key="8">
    <source>
        <dbReference type="ARBA" id="ARBA00023136"/>
    </source>
</evidence>
<comment type="catalytic activity">
    <reaction evidence="12">
        <text>fumarate(in) + L-aspartate(out) = fumarate(out) + L-aspartate(in)</text>
        <dbReference type="Rhea" id="RHEA:72459"/>
        <dbReference type="ChEBI" id="CHEBI:29806"/>
        <dbReference type="ChEBI" id="CHEBI:29991"/>
    </reaction>
    <physiologicalReaction direction="left-to-right" evidence="12">
        <dbReference type="Rhea" id="RHEA:72460"/>
    </physiologicalReaction>
</comment>
<evidence type="ECO:0000256" key="5">
    <source>
        <dbReference type="ARBA" id="ARBA00022519"/>
    </source>
</evidence>